<dbReference type="Proteomes" id="UP000541444">
    <property type="component" value="Unassembled WGS sequence"/>
</dbReference>
<name>A0A7J7P523_9MAGN</name>
<dbReference type="AlphaFoldDB" id="A0A7J7P523"/>
<accession>A0A7J7P523</accession>
<evidence type="ECO:0000313" key="1">
    <source>
        <dbReference type="EMBL" id="KAF6174413.1"/>
    </source>
</evidence>
<comment type="caution">
    <text evidence="1">The sequence shown here is derived from an EMBL/GenBank/DDBJ whole genome shotgun (WGS) entry which is preliminary data.</text>
</comment>
<reference evidence="1 2" key="1">
    <citation type="journal article" date="2020" name="IScience">
        <title>Genome Sequencing of the Endangered Kingdonia uniflora (Circaeasteraceae, Ranunculales) Reveals Potential Mechanisms of Evolutionary Specialization.</title>
        <authorList>
            <person name="Sun Y."/>
            <person name="Deng T."/>
            <person name="Zhang A."/>
            <person name="Moore M.J."/>
            <person name="Landis J.B."/>
            <person name="Lin N."/>
            <person name="Zhang H."/>
            <person name="Zhang X."/>
            <person name="Huang J."/>
            <person name="Zhang X."/>
            <person name="Sun H."/>
            <person name="Wang H."/>
        </authorList>
    </citation>
    <scope>NUCLEOTIDE SEQUENCE [LARGE SCALE GENOMIC DNA]</scope>
    <source>
        <strain evidence="1">TB1705</strain>
        <tissue evidence="1">Leaf</tissue>
    </source>
</reference>
<evidence type="ECO:0000313" key="2">
    <source>
        <dbReference type="Proteomes" id="UP000541444"/>
    </source>
</evidence>
<organism evidence="1 2">
    <name type="scientific">Kingdonia uniflora</name>
    <dbReference type="NCBI Taxonomy" id="39325"/>
    <lineage>
        <taxon>Eukaryota</taxon>
        <taxon>Viridiplantae</taxon>
        <taxon>Streptophyta</taxon>
        <taxon>Embryophyta</taxon>
        <taxon>Tracheophyta</taxon>
        <taxon>Spermatophyta</taxon>
        <taxon>Magnoliopsida</taxon>
        <taxon>Ranunculales</taxon>
        <taxon>Circaeasteraceae</taxon>
        <taxon>Kingdonia</taxon>
    </lineage>
</organism>
<protein>
    <submittedName>
        <fullName evidence="1">Uncharacterized protein</fullName>
    </submittedName>
</protein>
<gene>
    <name evidence="1" type="ORF">GIB67_024435</name>
</gene>
<keyword evidence="2" id="KW-1185">Reference proteome</keyword>
<proteinExistence type="predicted"/>
<dbReference type="EMBL" id="JACGCM010000267">
    <property type="protein sequence ID" value="KAF6174413.1"/>
    <property type="molecule type" value="Genomic_DNA"/>
</dbReference>
<sequence length="94" mass="10605">MSNILLISKIKIEISNSLPGLALNSKKKIKKIIHWIMIKILSQATASPAETSPRIRLFAKNFIDYNTVKHFRCSCIKLYSSVSNISAKPIIQYA</sequence>